<name>A0A516Q226_9ACTN</name>
<evidence type="ECO:0000313" key="9">
    <source>
        <dbReference type="EMBL" id="QDP97485.1"/>
    </source>
</evidence>
<dbReference type="PANTHER" id="PTHR33932">
    <property type="entry name" value="NA(+)/H(+) ANTIPORTER SUBUNIT B"/>
    <property type="match status" value="1"/>
</dbReference>
<protein>
    <submittedName>
        <fullName evidence="9">Sodium:proton antiporter</fullName>
    </submittedName>
</protein>
<keyword evidence="10" id="KW-1185">Reference proteome</keyword>
<dbReference type="InterPro" id="IPR007182">
    <property type="entry name" value="MnhB"/>
</dbReference>
<evidence type="ECO:0000256" key="5">
    <source>
        <dbReference type="ARBA" id="ARBA00022989"/>
    </source>
</evidence>
<feature type="transmembrane region" description="Helical" evidence="7">
    <location>
        <begin position="136"/>
        <end position="153"/>
    </location>
</feature>
<evidence type="ECO:0000313" key="10">
    <source>
        <dbReference type="Proteomes" id="UP000319263"/>
    </source>
</evidence>
<evidence type="ECO:0000259" key="8">
    <source>
        <dbReference type="Pfam" id="PF04039"/>
    </source>
</evidence>
<organism evidence="9 10">
    <name type="scientific">Microlunatus elymi</name>
    <dbReference type="NCBI Taxonomy" id="2596828"/>
    <lineage>
        <taxon>Bacteria</taxon>
        <taxon>Bacillati</taxon>
        <taxon>Actinomycetota</taxon>
        <taxon>Actinomycetes</taxon>
        <taxon>Propionibacteriales</taxon>
        <taxon>Propionibacteriaceae</taxon>
        <taxon>Microlunatus</taxon>
    </lineage>
</organism>
<reference evidence="9 10" key="1">
    <citation type="submission" date="2019-07" db="EMBL/GenBank/DDBJ databases">
        <title>Microlunatus dokdonensis sp. nov. isolated from the rhizospheric soil of the wild plant Elymus tsukushiensis.</title>
        <authorList>
            <person name="Ghim S.-Y."/>
            <person name="Hwang Y.-J."/>
            <person name="Son J.-S."/>
            <person name="Shin J.-H."/>
        </authorList>
    </citation>
    <scope>NUCLEOTIDE SEQUENCE [LARGE SCALE GENOMIC DNA]</scope>
    <source>
        <strain evidence="9 10">KUDC0627</strain>
    </source>
</reference>
<keyword evidence="3" id="KW-1003">Cell membrane</keyword>
<dbReference type="InterPro" id="IPR050622">
    <property type="entry name" value="CPA3_antiporter_subunitB"/>
</dbReference>
<dbReference type="Pfam" id="PF04039">
    <property type="entry name" value="MnhB"/>
    <property type="match status" value="1"/>
</dbReference>
<keyword evidence="6 7" id="KW-0472">Membrane</keyword>
<sequence length="255" mass="26727">MTPRVRLVMLLVGLAGVVVMLATALPELPGFGGHTHPYRDRAMTAAYHQSTANAVASVNFDQRAFDTFGEETILIASVMGVAALVRRLPEEQRRERRQRGHVLESTRWAATVFLPLTVLLGADVVTHGAITPGGGFQGGAIAATGIHLLYLGGRYRLLERLRPLALFEVTEAAGLAGFLAVAVTGLAVAGSVLANFLPRGQLTQLLSAGTVPALNFAVGVAVASSIILLIAGFLEQALAITGHRSDSQADDEAAS</sequence>
<dbReference type="EMBL" id="CP041692">
    <property type="protein sequence ID" value="QDP97485.1"/>
    <property type="molecule type" value="Genomic_DNA"/>
</dbReference>
<evidence type="ECO:0000256" key="4">
    <source>
        <dbReference type="ARBA" id="ARBA00022692"/>
    </source>
</evidence>
<evidence type="ECO:0000256" key="6">
    <source>
        <dbReference type="ARBA" id="ARBA00023136"/>
    </source>
</evidence>
<dbReference type="Proteomes" id="UP000319263">
    <property type="component" value="Chromosome"/>
</dbReference>
<evidence type="ECO:0000256" key="1">
    <source>
        <dbReference type="ARBA" id="ARBA00004651"/>
    </source>
</evidence>
<feature type="domain" description="Na+/H+ antiporter MnhB subunit-related protein" evidence="8">
    <location>
        <begin position="107"/>
        <end position="227"/>
    </location>
</feature>
<feature type="transmembrane region" description="Helical" evidence="7">
    <location>
        <begin position="108"/>
        <end position="130"/>
    </location>
</feature>
<comment type="similarity">
    <text evidence="2">Belongs to the CPA3 antiporters (TC 2.A.63) subunit B family.</text>
</comment>
<feature type="transmembrane region" description="Helical" evidence="7">
    <location>
        <begin position="213"/>
        <end position="234"/>
    </location>
</feature>
<feature type="transmembrane region" description="Helical" evidence="7">
    <location>
        <begin position="173"/>
        <end position="193"/>
    </location>
</feature>
<dbReference type="AlphaFoldDB" id="A0A516Q226"/>
<dbReference type="KEGG" id="mik:FOE78_17595"/>
<gene>
    <name evidence="9" type="ORF">FOE78_17595</name>
</gene>
<proteinExistence type="inferred from homology"/>
<evidence type="ECO:0000256" key="7">
    <source>
        <dbReference type="SAM" id="Phobius"/>
    </source>
</evidence>
<dbReference type="PANTHER" id="PTHR33932:SF4">
    <property type="entry name" value="NA(+)_H(+) ANTIPORTER SUBUNIT B"/>
    <property type="match status" value="1"/>
</dbReference>
<keyword evidence="4 7" id="KW-0812">Transmembrane</keyword>
<dbReference type="RefSeq" id="WP_143987444.1">
    <property type="nucleotide sequence ID" value="NZ_CP041692.1"/>
</dbReference>
<comment type="subcellular location">
    <subcellularLocation>
        <location evidence="1">Cell membrane</location>
        <topology evidence="1">Multi-pass membrane protein</topology>
    </subcellularLocation>
</comment>
<feature type="transmembrane region" description="Helical" evidence="7">
    <location>
        <begin position="72"/>
        <end position="88"/>
    </location>
</feature>
<accession>A0A516Q226</accession>
<evidence type="ECO:0000256" key="3">
    <source>
        <dbReference type="ARBA" id="ARBA00022475"/>
    </source>
</evidence>
<dbReference type="OrthoDB" id="3476978at2"/>
<evidence type="ECO:0000256" key="2">
    <source>
        <dbReference type="ARBA" id="ARBA00009425"/>
    </source>
</evidence>
<keyword evidence="5 7" id="KW-1133">Transmembrane helix</keyword>
<dbReference type="GO" id="GO:0005886">
    <property type="term" value="C:plasma membrane"/>
    <property type="evidence" value="ECO:0007669"/>
    <property type="project" value="UniProtKB-SubCell"/>
</dbReference>